<comment type="cofactor">
    <cofactor evidence="1">
        <name>adenosylcob(III)alamin</name>
        <dbReference type="ChEBI" id="CHEBI:18408"/>
    </cofactor>
</comment>
<evidence type="ECO:0000256" key="4">
    <source>
        <dbReference type="ARBA" id="ARBA00022628"/>
    </source>
</evidence>
<dbReference type="EMBL" id="JACBZI010000001">
    <property type="protein sequence ID" value="NYI09182.1"/>
    <property type="molecule type" value="Genomic_DNA"/>
</dbReference>
<dbReference type="EC" id="5.4.99.2" evidence="8"/>
<reference evidence="8 9" key="1">
    <citation type="submission" date="2020-07" db="EMBL/GenBank/DDBJ databases">
        <title>Sequencing the genomes of 1000 actinobacteria strains.</title>
        <authorList>
            <person name="Klenk H.-P."/>
        </authorList>
    </citation>
    <scope>NUCLEOTIDE SEQUENCE [LARGE SCALE GENOMIC DNA]</scope>
    <source>
        <strain evidence="8 9">DSM 18248</strain>
    </source>
</reference>
<dbReference type="GO" id="GO:0004494">
    <property type="term" value="F:methylmalonyl-CoA mutase activity"/>
    <property type="evidence" value="ECO:0007669"/>
    <property type="project" value="UniProtKB-EC"/>
</dbReference>
<keyword evidence="9" id="KW-1185">Reference proteome</keyword>
<comment type="caution">
    <text evidence="8">The sequence shown here is derived from an EMBL/GenBank/DDBJ whole genome shotgun (WGS) entry which is preliminary data.</text>
</comment>
<evidence type="ECO:0000256" key="6">
    <source>
        <dbReference type="ARBA" id="ARBA00023285"/>
    </source>
</evidence>
<sequence>MTGPEGALELAHADDAWTRADWEKATAAVLRKSRRMSEEDADSLVWDKLTRRTLDGLDITPLGTPGSLEGLATAGRPARAGDWDVRALVEAGPEKQLNEAALVDLDGGVTSLWLQVDAGADLSTLLEGVLLDLAPVALDAADPLAAAQAFLAHAGDTDLATGTNLGAPATADAETLAAVARLARERGLLGVVVDGTKVHDRGASDVTELGWVLAAGARVLRVLEAAGIGAADAAGLIELRLAVTDEQFASIAKLRAVRRLWARVLELSGVSTGSTGAVSVHAVTSRPMMSTYDPYVNMLRTTVAAFAAGVGGADSVTVLPFDAPLGRPDAFGRRIARNTHHLLIDESHVAHVADPAGGAYAVEELTDAMARAAWEALGRLDGADGADGPDAAVLEEMVAATVEQRDREVATRQRPLTGLTEFPNLGEELPAREPYAGWEGVRSYGAAFEAMRAEAPAGRVFLATMGPIAQHTARATFATNLLAAGGVAVDVAGATDGPEALVAAYDGQSVVCLAGADPTYAEWGEAAASALREAGATRVIIAGVSTSSTSGVFDVIDDSCAMGVDALAFLTRTREALR</sequence>
<evidence type="ECO:0000256" key="5">
    <source>
        <dbReference type="ARBA" id="ARBA00023235"/>
    </source>
</evidence>
<accession>A0A7Y9YDW5</accession>
<dbReference type="GO" id="GO:0019678">
    <property type="term" value="P:propionate metabolic process, methylmalonyl pathway"/>
    <property type="evidence" value="ECO:0007669"/>
    <property type="project" value="TreeGrafter"/>
</dbReference>
<dbReference type="GO" id="GO:0005737">
    <property type="term" value="C:cytoplasm"/>
    <property type="evidence" value="ECO:0007669"/>
    <property type="project" value="TreeGrafter"/>
</dbReference>
<dbReference type="SUPFAM" id="SSF51703">
    <property type="entry name" value="Cobalamin (vitamin B12)-dependent enzymes"/>
    <property type="match status" value="1"/>
</dbReference>
<organism evidence="8 9">
    <name type="scientific">Nocardioides marinus</name>
    <dbReference type="NCBI Taxonomy" id="374514"/>
    <lineage>
        <taxon>Bacteria</taxon>
        <taxon>Bacillati</taxon>
        <taxon>Actinomycetota</taxon>
        <taxon>Actinomycetes</taxon>
        <taxon>Propionibacteriales</taxon>
        <taxon>Nocardioidaceae</taxon>
        <taxon>Nocardioides</taxon>
    </lineage>
</organism>
<dbReference type="GO" id="GO:0046872">
    <property type="term" value="F:metal ion binding"/>
    <property type="evidence" value="ECO:0007669"/>
    <property type="project" value="InterPro"/>
</dbReference>
<dbReference type="Gene3D" id="3.40.50.280">
    <property type="entry name" value="Cobalamin-binding domain"/>
    <property type="match status" value="1"/>
</dbReference>
<dbReference type="PANTHER" id="PTHR48101:SF4">
    <property type="entry name" value="METHYLMALONYL-COA MUTASE, MITOCHONDRIAL"/>
    <property type="match status" value="1"/>
</dbReference>
<dbReference type="Gene3D" id="3.20.20.240">
    <property type="entry name" value="Methylmalonyl-CoA mutase"/>
    <property type="match status" value="1"/>
</dbReference>
<dbReference type="RefSeq" id="WP_179530198.1">
    <property type="nucleotide sequence ID" value="NZ_BAAAPP010000012.1"/>
</dbReference>
<evidence type="ECO:0000313" key="8">
    <source>
        <dbReference type="EMBL" id="NYI09182.1"/>
    </source>
</evidence>
<protein>
    <submittedName>
        <fullName evidence="8">Methylmalonyl-CoA mutase</fullName>
        <ecNumber evidence="8">5.4.99.2</ecNumber>
    </submittedName>
</protein>
<keyword evidence="5 8" id="KW-0413">Isomerase</keyword>
<comment type="similarity">
    <text evidence="2">Belongs to the methylmalonyl-CoA mutase family.</text>
</comment>
<comment type="subunit">
    <text evidence="3">Heterodimer of an alpha and a beta chain.</text>
</comment>
<dbReference type="PANTHER" id="PTHR48101">
    <property type="entry name" value="METHYLMALONYL-COA MUTASE, MITOCHONDRIAL-RELATED"/>
    <property type="match status" value="1"/>
</dbReference>
<dbReference type="InterPro" id="IPR036724">
    <property type="entry name" value="Cobalamin-bd_sf"/>
</dbReference>
<evidence type="ECO:0000313" key="9">
    <source>
        <dbReference type="Proteomes" id="UP000537326"/>
    </source>
</evidence>
<dbReference type="AlphaFoldDB" id="A0A7Y9YDW5"/>
<name>A0A7Y9YDW5_9ACTN</name>
<dbReference type="InterPro" id="IPR016176">
    <property type="entry name" value="Cbl-dep_enz_cat"/>
</dbReference>
<evidence type="ECO:0000259" key="7">
    <source>
        <dbReference type="Pfam" id="PF01642"/>
    </source>
</evidence>
<dbReference type="GO" id="GO:0031419">
    <property type="term" value="F:cobalamin binding"/>
    <property type="evidence" value="ECO:0007669"/>
    <property type="project" value="UniProtKB-KW"/>
</dbReference>
<evidence type="ECO:0000256" key="2">
    <source>
        <dbReference type="ARBA" id="ARBA00008465"/>
    </source>
</evidence>
<proteinExistence type="inferred from homology"/>
<dbReference type="SUPFAM" id="SSF52242">
    <property type="entry name" value="Cobalamin (vitamin B12)-binding domain"/>
    <property type="match status" value="1"/>
</dbReference>
<dbReference type="Pfam" id="PF01642">
    <property type="entry name" value="MM_CoA_mutase"/>
    <property type="match status" value="1"/>
</dbReference>
<keyword evidence="4" id="KW-0846">Cobalamin</keyword>
<evidence type="ECO:0000256" key="1">
    <source>
        <dbReference type="ARBA" id="ARBA00001922"/>
    </source>
</evidence>
<feature type="domain" description="Methylmalonyl-CoA mutase alpha/beta chain catalytic" evidence="7">
    <location>
        <begin position="191"/>
        <end position="423"/>
    </location>
</feature>
<keyword evidence="6" id="KW-0170">Cobalt</keyword>
<dbReference type="InterPro" id="IPR006099">
    <property type="entry name" value="MeMalonylCoA_mutase_a/b_cat"/>
</dbReference>
<dbReference type="Proteomes" id="UP000537326">
    <property type="component" value="Unassembled WGS sequence"/>
</dbReference>
<gene>
    <name evidence="8" type="ORF">BKA05_000697</name>
</gene>
<evidence type="ECO:0000256" key="3">
    <source>
        <dbReference type="ARBA" id="ARBA00011870"/>
    </source>
</evidence>